<dbReference type="OrthoDB" id="413953at2759"/>
<dbReference type="FunCoup" id="A0A6P6YBL6">
    <property type="interactions" value="1072"/>
</dbReference>
<gene>
    <name evidence="2" type="primary">LOC113796721</name>
</gene>
<sequence>MNVYKAVLLDLDGVVWTRYGAIDKSPDATHLFKENGIKVFYLTNNSHRSQQETFDKLVSYGFYVESLANIVTSPFLTYKQLEYDGVKVVCGKPNVLISEHLKKMFALEKTEVVMVGDNLETDVKLGINCGYRSVLVETGVHSRADIEKLKIKPSKIFKSLYDMACNVNNEREQVNY</sequence>
<accession>A0A6P6YBL6</accession>
<dbReference type="InParanoid" id="A0A6P6YBL6"/>
<dbReference type="GO" id="GO:0016791">
    <property type="term" value="F:phosphatase activity"/>
    <property type="evidence" value="ECO:0007669"/>
    <property type="project" value="TreeGrafter"/>
</dbReference>
<evidence type="ECO:0000313" key="2">
    <source>
        <dbReference type="RefSeq" id="XP_027202823.1"/>
    </source>
</evidence>
<dbReference type="Pfam" id="PF13344">
    <property type="entry name" value="Hydrolase_6"/>
    <property type="match status" value="1"/>
</dbReference>
<dbReference type="InterPro" id="IPR036412">
    <property type="entry name" value="HAD-like_sf"/>
</dbReference>
<proteinExistence type="predicted"/>
<dbReference type="Proteomes" id="UP000515146">
    <property type="component" value="Unplaced"/>
</dbReference>
<dbReference type="AlphaFoldDB" id="A0A6P6YBL6"/>
<dbReference type="RefSeq" id="XP_027202823.1">
    <property type="nucleotide sequence ID" value="XM_027347022.1"/>
</dbReference>
<organism evidence="1 2">
    <name type="scientific">Dermatophagoides pteronyssinus</name>
    <name type="common">European house dust mite</name>
    <dbReference type="NCBI Taxonomy" id="6956"/>
    <lineage>
        <taxon>Eukaryota</taxon>
        <taxon>Metazoa</taxon>
        <taxon>Ecdysozoa</taxon>
        <taxon>Arthropoda</taxon>
        <taxon>Chelicerata</taxon>
        <taxon>Arachnida</taxon>
        <taxon>Acari</taxon>
        <taxon>Acariformes</taxon>
        <taxon>Sarcoptiformes</taxon>
        <taxon>Astigmata</taxon>
        <taxon>Psoroptidia</taxon>
        <taxon>Analgoidea</taxon>
        <taxon>Pyroglyphidae</taxon>
        <taxon>Dermatophagoidinae</taxon>
        <taxon>Dermatophagoides</taxon>
    </lineage>
</organism>
<dbReference type="Pfam" id="PF13242">
    <property type="entry name" value="Hydrolase_like"/>
    <property type="match status" value="1"/>
</dbReference>
<dbReference type="InterPro" id="IPR006357">
    <property type="entry name" value="HAD-SF_hydro_IIA"/>
</dbReference>
<reference evidence="2" key="1">
    <citation type="submission" date="2025-08" db="UniProtKB">
        <authorList>
            <consortium name="RefSeq"/>
        </authorList>
    </citation>
    <scope>IDENTIFICATION</scope>
    <source>
        <strain evidence="2">Airmid</strain>
    </source>
</reference>
<dbReference type="InterPro" id="IPR023214">
    <property type="entry name" value="HAD_sf"/>
</dbReference>
<dbReference type="KEGG" id="dpte:113796721"/>
<dbReference type="SUPFAM" id="SSF56784">
    <property type="entry name" value="HAD-like"/>
    <property type="match status" value="1"/>
</dbReference>
<protein>
    <submittedName>
        <fullName evidence="2">Uncharacterized protein LOC113796721</fullName>
    </submittedName>
</protein>
<dbReference type="PANTHER" id="PTHR19288:SF46">
    <property type="entry name" value="HALOACID DEHALOGENASE-LIKE HYDROLASE DOMAIN-CONTAINING PROTEIN 2"/>
    <property type="match status" value="1"/>
</dbReference>
<dbReference type="PANTHER" id="PTHR19288">
    <property type="entry name" value="4-NITROPHENYLPHOSPHATASE-RELATED"/>
    <property type="match status" value="1"/>
</dbReference>
<dbReference type="Gene3D" id="3.40.50.1000">
    <property type="entry name" value="HAD superfamily/HAD-like"/>
    <property type="match status" value="2"/>
</dbReference>
<dbReference type="GO" id="GO:0005737">
    <property type="term" value="C:cytoplasm"/>
    <property type="evidence" value="ECO:0007669"/>
    <property type="project" value="TreeGrafter"/>
</dbReference>
<name>A0A6P6YBL6_DERPT</name>
<evidence type="ECO:0000313" key="1">
    <source>
        <dbReference type="Proteomes" id="UP000515146"/>
    </source>
</evidence>
<keyword evidence="1" id="KW-1185">Reference proteome</keyword>